<gene>
    <name evidence="1" type="ORF">JETT_2174</name>
</gene>
<accession>A0A533QLW0</accession>
<evidence type="ECO:0000313" key="1">
    <source>
        <dbReference type="EMBL" id="TLD41570.1"/>
    </source>
</evidence>
<evidence type="ECO:0000313" key="2">
    <source>
        <dbReference type="Proteomes" id="UP000319783"/>
    </source>
</evidence>
<sequence length="37" mass="4254">MPVPANVRRVVPVVIVLENPVEVVIAKDNNFFIDTWY</sequence>
<name>A0A533QLW0_9BACT</name>
<dbReference type="Proteomes" id="UP000319783">
    <property type="component" value="Unassembled WGS sequence"/>
</dbReference>
<dbReference type="EMBL" id="SULG01000043">
    <property type="protein sequence ID" value="TLD41570.1"/>
    <property type="molecule type" value="Genomic_DNA"/>
</dbReference>
<organism evidence="1 2">
    <name type="scientific">Candidatus Jettenia ecosi</name>
    <dbReference type="NCBI Taxonomy" id="2494326"/>
    <lineage>
        <taxon>Bacteria</taxon>
        <taxon>Pseudomonadati</taxon>
        <taxon>Planctomycetota</taxon>
        <taxon>Candidatus Brocadiia</taxon>
        <taxon>Candidatus Brocadiales</taxon>
        <taxon>Candidatus Brocadiaceae</taxon>
        <taxon>Candidatus Jettenia</taxon>
    </lineage>
</organism>
<proteinExistence type="predicted"/>
<reference evidence="1 2" key="1">
    <citation type="submission" date="2019-04" db="EMBL/GenBank/DDBJ databases">
        <title>Genome of a novel bacterium Candidatus Jettenia ecosi reconstructed from metagenome of an anammox bioreactor.</title>
        <authorList>
            <person name="Mardanov A.V."/>
            <person name="Beletsky A.V."/>
            <person name="Ravin N.V."/>
            <person name="Botchkova E.A."/>
            <person name="Litti Y.V."/>
            <person name="Nozhevnikova A.N."/>
        </authorList>
    </citation>
    <scope>NUCLEOTIDE SEQUENCE [LARGE SCALE GENOMIC DNA]</scope>
    <source>
        <strain evidence="1">J2</strain>
    </source>
</reference>
<dbReference type="AlphaFoldDB" id="A0A533QLW0"/>
<protein>
    <submittedName>
        <fullName evidence="1">Uncharacterized protein</fullName>
    </submittedName>
</protein>
<comment type="caution">
    <text evidence="1">The sequence shown here is derived from an EMBL/GenBank/DDBJ whole genome shotgun (WGS) entry which is preliminary data.</text>
</comment>